<dbReference type="InterPro" id="IPR038883">
    <property type="entry name" value="AN11006-like"/>
</dbReference>
<comment type="caution">
    <text evidence="1">The sequence shown here is derived from an EMBL/GenBank/DDBJ whole genome shotgun (WGS) entry which is preliminary data.</text>
</comment>
<protein>
    <submittedName>
        <fullName evidence="1">Uncharacterized protein</fullName>
    </submittedName>
</protein>
<evidence type="ECO:0000313" key="2">
    <source>
        <dbReference type="Proteomes" id="UP000799764"/>
    </source>
</evidence>
<reference evidence="1" key="1">
    <citation type="journal article" date="2020" name="Stud. Mycol.">
        <title>101 Dothideomycetes genomes: a test case for predicting lifestyles and emergence of pathogens.</title>
        <authorList>
            <person name="Haridas S."/>
            <person name="Albert R."/>
            <person name="Binder M."/>
            <person name="Bloem J."/>
            <person name="Labutti K."/>
            <person name="Salamov A."/>
            <person name="Andreopoulos B."/>
            <person name="Baker S."/>
            <person name="Barry K."/>
            <person name="Bills G."/>
            <person name="Bluhm B."/>
            <person name="Cannon C."/>
            <person name="Castanera R."/>
            <person name="Culley D."/>
            <person name="Daum C."/>
            <person name="Ezra D."/>
            <person name="Gonzalez J."/>
            <person name="Henrissat B."/>
            <person name="Kuo A."/>
            <person name="Liang C."/>
            <person name="Lipzen A."/>
            <person name="Lutzoni F."/>
            <person name="Magnuson J."/>
            <person name="Mondo S."/>
            <person name="Nolan M."/>
            <person name="Ohm R."/>
            <person name="Pangilinan J."/>
            <person name="Park H.-J."/>
            <person name="Ramirez L."/>
            <person name="Alfaro M."/>
            <person name="Sun H."/>
            <person name="Tritt A."/>
            <person name="Yoshinaga Y."/>
            <person name="Zwiers L.-H."/>
            <person name="Turgeon B."/>
            <person name="Goodwin S."/>
            <person name="Spatafora J."/>
            <person name="Crous P."/>
            <person name="Grigoriev I."/>
        </authorList>
    </citation>
    <scope>NUCLEOTIDE SEQUENCE</scope>
    <source>
        <strain evidence="1">CBS 690.94</strain>
    </source>
</reference>
<dbReference type="EMBL" id="MU001504">
    <property type="protein sequence ID" value="KAF2442154.1"/>
    <property type="molecule type" value="Genomic_DNA"/>
</dbReference>
<gene>
    <name evidence="1" type="ORF">P171DRAFT_62419</name>
</gene>
<accession>A0A9P4PFN5</accession>
<dbReference type="AlphaFoldDB" id="A0A9P4PFN5"/>
<name>A0A9P4PFN5_9PLEO</name>
<dbReference type="PANTHER" id="PTHR42085">
    <property type="entry name" value="F-BOX DOMAIN-CONTAINING PROTEIN"/>
    <property type="match status" value="1"/>
</dbReference>
<organism evidence="1 2">
    <name type="scientific">Karstenula rhodostoma CBS 690.94</name>
    <dbReference type="NCBI Taxonomy" id="1392251"/>
    <lineage>
        <taxon>Eukaryota</taxon>
        <taxon>Fungi</taxon>
        <taxon>Dikarya</taxon>
        <taxon>Ascomycota</taxon>
        <taxon>Pezizomycotina</taxon>
        <taxon>Dothideomycetes</taxon>
        <taxon>Pleosporomycetidae</taxon>
        <taxon>Pleosporales</taxon>
        <taxon>Massarineae</taxon>
        <taxon>Didymosphaeriaceae</taxon>
        <taxon>Karstenula</taxon>
    </lineage>
</organism>
<sequence length="691" mass="79936">MPSRAAYLTSYKAATCLPPSLNHLSASMAKPLSFYDLPLKARNLVYGYLDMSGCTVDLSYNQLVVFPQGTYPDEEIVENVYCFHEGGLKISRCEDYHTLAEYWTCEWDRYATSGPYLPSCEEDSCRGAPFITDWLNGWHGTRKEAPEPFKVLLSSSHFRVCRSSPGSFAPFFDIPRELLYDLGTLTVRLDGEPVESVDIGGRWERTQQLLPLRLYSRYGRNGMKEWEKLVQRLAESIRPDHLTLYLIVSVNDAETAKTVLKPLARLPRLKNCGLWLNKDHVPELKTIVRKTVKRLTSSARARKPFRYLDLPIEIRWRILEFSDLVYDSALGWKPPLSALGKIPSLYCSCEQYIDRDTIDSGMHFPDCTRGVMDATELQPYVHDFDVEYGARHCCDSGKPLRVTRCKLSCAGFCECIFHCEHSAYSSSLVAQPRNGVHPLFVVSKQVNQDVVSVFYQRNHFLVVPPCNAFSLCRPRYRHHNYPPWHPEHRRRIVIPMPRLELSLFLSSRPPNALQHIRYLEWLLPEFTNYTTAPKSAYLDYLDTIELMAQAMNLPRLTLVVDLRVGTPYEDWMEASVWWPTRVASNGEVYDRVLQPLCRLEGLKDFFVYLRRVKKDVPPGYHPDMHLPSSWWADDNDEMKYEKGVMGEDYDSGARGKLWLARYERKRGGEWVRTSRLDEYRDYDSSLDGVVY</sequence>
<keyword evidence="2" id="KW-1185">Reference proteome</keyword>
<evidence type="ECO:0000313" key="1">
    <source>
        <dbReference type="EMBL" id="KAF2442154.1"/>
    </source>
</evidence>
<dbReference type="Proteomes" id="UP000799764">
    <property type="component" value="Unassembled WGS sequence"/>
</dbReference>
<proteinExistence type="predicted"/>
<dbReference type="OrthoDB" id="2099276at2759"/>
<dbReference type="PANTHER" id="PTHR42085:SF2">
    <property type="entry name" value="F-BOX DOMAIN-CONTAINING PROTEIN"/>
    <property type="match status" value="1"/>
</dbReference>